<feature type="transmembrane region" description="Helical" evidence="6">
    <location>
        <begin position="440"/>
        <end position="459"/>
    </location>
</feature>
<feature type="transmembrane region" description="Helical" evidence="6">
    <location>
        <begin position="389"/>
        <end position="419"/>
    </location>
</feature>
<dbReference type="InterPro" id="IPR003838">
    <property type="entry name" value="ABC3_permease_C"/>
</dbReference>
<evidence type="ECO:0000259" key="8">
    <source>
        <dbReference type="Pfam" id="PF12704"/>
    </source>
</evidence>
<organism evidence="9 10">
    <name type="scientific">Catalinimonas alkaloidigena</name>
    <dbReference type="NCBI Taxonomy" id="1075417"/>
    <lineage>
        <taxon>Bacteria</taxon>
        <taxon>Pseudomonadati</taxon>
        <taxon>Bacteroidota</taxon>
        <taxon>Cytophagia</taxon>
        <taxon>Cytophagales</taxon>
        <taxon>Catalimonadaceae</taxon>
        <taxon>Catalinimonas</taxon>
    </lineage>
</organism>
<evidence type="ECO:0000256" key="3">
    <source>
        <dbReference type="ARBA" id="ARBA00022692"/>
    </source>
</evidence>
<dbReference type="GO" id="GO:0005886">
    <property type="term" value="C:plasma membrane"/>
    <property type="evidence" value="ECO:0007669"/>
    <property type="project" value="UniProtKB-SubCell"/>
</dbReference>
<evidence type="ECO:0000256" key="5">
    <source>
        <dbReference type="ARBA" id="ARBA00023136"/>
    </source>
</evidence>
<feature type="transmembrane region" description="Helical" evidence="6">
    <location>
        <begin position="350"/>
        <end position="369"/>
    </location>
</feature>
<dbReference type="RefSeq" id="WP_089688492.1">
    <property type="nucleotide sequence ID" value="NZ_FNFO01000018.1"/>
</dbReference>
<dbReference type="STRING" id="1075417.SAMN05421823_11828"/>
<feature type="domain" description="MacB-like periplasmic core" evidence="8">
    <location>
        <begin position="485"/>
        <end position="652"/>
    </location>
</feature>
<sequence>MLRHSLKVAFRTLCKHPSFSLILLVGLTLGLTFALVIGMVVRYERSFDRFHTHADRIYRVVRVASDATAFHPGVPFSMPATLSREVPALEAVTAIDGVSEAQVGVYGPAGTITQRFQEMGCAYVDTAFFHLFDFAGTGMYWLAGDSATALQEPYTVVLTQTMAAKYFSERDALGQSLHLVIYGRTFDATVTGIVTDFPAHTDLPFTLLVSHATLDNFVQEYKTNWVAVDDEYTCFVRLREGTMPAMAEAQIQAAHTAHVPAELAQRRTYRLQPLAELHTDRRFGNYHHRTISPEMLGTLTLVGGFILLMACINFINLSTARALTRAREVGLRKVLGSAQLQLVEQLLGETFLLVLPAALLAILSSAFFLQQAGDLTHVEDTRSLFLEPATWMVLVGLVVGVTLLAGFYPALVLSGFSPLRALKKQRVATHPEEITLRRSLVVLQFFLALVLVMGTGAVVQQRHYLRDYDLGFDQESVLLIPLPTSTPETLTTLRNQWEALASVEAVSFSLSSPAGVGGIGNWEDMRRPEAEPEEPLVFQINYVDDQYLSLYQIPLRAGRNLLPTDSSDKLLVSESLAQSLGFRSLTEAVGQTVLHGVGPQRATIIGVMQNYQSASLHEEAPLLALAPDPRFHTASLKLAPGSRYETIQETVAQVKSTWTEAFPEAVFDFSFLDETIEAYYQEETRLSILFNLFTGVALFIACLGLLGLASYTALQRTKEIGIRKVLGASVTGILIMLSRDYLRLLLIAFVMAVPVANYCITEWLQGYPYQVPRSGWLFALPGFGVLLVALLTVSAQSMRAAYLNPVETLRQE</sequence>
<feature type="domain" description="ABC3 transporter permease C-terminal" evidence="7">
    <location>
        <begin position="692"/>
        <end position="805"/>
    </location>
</feature>
<dbReference type="Pfam" id="PF02687">
    <property type="entry name" value="FtsX"/>
    <property type="match status" value="2"/>
</dbReference>
<dbReference type="Proteomes" id="UP000198510">
    <property type="component" value="Unassembled WGS sequence"/>
</dbReference>
<dbReference type="OrthoDB" id="972861at2"/>
<reference evidence="9 10" key="1">
    <citation type="submission" date="2016-10" db="EMBL/GenBank/DDBJ databases">
        <authorList>
            <person name="de Groot N.N."/>
        </authorList>
    </citation>
    <scope>NUCLEOTIDE SEQUENCE [LARGE SCALE GENOMIC DNA]</scope>
    <source>
        <strain evidence="9 10">DSM 25186</strain>
    </source>
</reference>
<accession>A0A1G9UXI2</accession>
<dbReference type="GO" id="GO:0022857">
    <property type="term" value="F:transmembrane transporter activity"/>
    <property type="evidence" value="ECO:0007669"/>
    <property type="project" value="TreeGrafter"/>
</dbReference>
<proteinExistence type="predicted"/>
<feature type="transmembrane region" description="Helical" evidence="6">
    <location>
        <begin position="744"/>
        <end position="764"/>
    </location>
</feature>
<feature type="transmembrane region" description="Helical" evidence="6">
    <location>
        <begin position="776"/>
        <end position="795"/>
    </location>
</feature>
<dbReference type="InterPro" id="IPR050250">
    <property type="entry name" value="Macrolide_Exporter_MacB"/>
</dbReference>
<name>A0A1G9UXI2_9BACT</name>
<evidence type="ECO:0000259" key="7">
    <source>
        <dbReference type="Pfam" id="PF02687"/>
    </source>
</evidence>
<keyword evidence="5 6" id="KW-0472">Membrane</keyword>
<dbReference type="InterPro" id="IPR025857">
    <property type="entry name" value="MacB_PCD"/>
</dbReference>
<evidence type="ECO:0000256" key="4">
    <source>
        <dbReference type="ARBA" id="ARBA00022989"/>
    </source>
</evidence>
<keyword evidence="4 6" id="KW-1133">Transmembrane helix</keyword>
<dbReference type="Pfam" id="PF12704">
    <property type="entry name" value="MacB_PCD"/>
    <property type="match status" value="2"/>
</dbReference>
<dbReference type="PANTHER" id="PTHR30572">
    <property type="entry name" value="MEMBRANE COMPONENT OF TRANSPORTER-RELATED"/>
    <property type="match status" value="1"/>
</dbReference>
<feature type="transmembrane region" description="Helical" evidence="6">
    <location>
        <begin position="21"/>
        <end position="41"/>
    </location>
</feature>
<dbReference type="AlphaFoldDB" id="A0A1G9UXI2"/>
<feature type="domain" description="MacB-like periplasmic core" evidence="8">
    <location>
        <begin position="20"/>
        <end position="253"/>
    </location>
</feature>
<feature type="transmembrane region" description="Helical" evidence="6">
    <location>
        <begin position="295"/>
        <end position="317"/>
    </location>
</feature>
<evidence type="ECO:0000313" key="9">
    <source>
        <dbReference type="EMBL" id="SDM64684.1"/>
    </source>
</evidence>
<evidence type="ECO:0000256" key="6">
    <source>
        <dbReference type="SAM" id="Phobius"/>
    </source>
</evidence>
<feature type="domain" description="ABC3 transporter permease C-terminal" evidence="7">
    <location>
        <begin position="302"/>
        <end position="417"/>
    </location>
</feature>
<dbReference type="EMBL" id="FNFO01000018">
    <property type="protein sequence ID" value="SDM64684.1"/>
    <property type="molecule type" value="Genomic_DNA"/>
</dbReference>
<keyword evidence="3 6" id="KW-0812">Transmembrane</keyword>
<keyword evidence="10" id="KW-1185">Reference proteome</keyword>
<evidence type="ECO:0000256" key="2">
    <source>
        <dbReference type="ARBA" id="ARBA00022475"/>
    </source>
</evidence>
<comment type="subcellular location">
    <subcellularLocation>
        <location evidence="1">Cell membrane</location>
        <topology evidence="1">Multi-pass membrane protein</topology>
    </subcellularLocation>
</comment>
<dbReference type="PANTHER" id="PTHR30572:SF18">
    <property type="entry name" value="ABC-TYPE MACROLIDE FAMILY EXPORT SYSTEM PERMEASE COMPONENT 2"/>
    <property type="match status" value="1"/>
</dbReference>
<feature type="transmembrane region" description="Helical" evidence="6">
    <location>
        <begin position="688"/>
        <end position="714"/>
    </location>
</feature>
<protein>
    <submittedName>
        <fullName evidence="9">Putative ABC transport system permease protein</fullName>
    </submittedName>
</protein>
<gene>
    <name evidence="9" type="ORF">SAMN05421823_11828</name>
</gene>
<keyword evidence="2" id="KW-1003">Cell membrane</keyword>
<evidence type="ECO:0000313" key="10">
    <source>
        <dbReference type="Proteomes" id="UP000198510"/>
    </source>
</evidence>
<evidence type="ECO:0000256" key="1">
    <source>
        <dbReference type="ARBA" id="ARBA00004651"/>
    </source>
</evidence>